<evidence type="ECO:0000313" key="3">
    <source>
        <dbReference type="EMBL" id="MFC5420643.1"/>
    </source>
</evidence>
<proteinExistence type="predicted"/>
<dbReference type="RefSeq" id="WP_377799045.1">
    <property type="nucleotide sequence ID" value="NZ_JBHSLW010000018.1"/>
</dbReference>
<keyword evidence="4" id="KW-1185">Reference proteome</keyword>
<protein>
    <submittedName>
        <fullName evidence="3">Extensin family protein</fullName>
    </submittedName>
</protein>
<feature type="region of interest" description="Disordered" evidence="1">
    <location>
        <begin position="26"/>
        <end position="63"/>
    </location>
</feature>
<accession>A0ABW0IQR6</accession>
<reference evidence="4" key="1">
    <citation type="journal article" date="2019" name="Int. J. Syst. Evol. Microbiol.">
        <title>The Global Catalogue of Microorganisms (GCM) 10K type strain sequencing project: providing services to taxonomists for standard genome sequencing and annotation.</title>
        <authorList>
            <consortium name="The Broad Institute Genomics Platform"/>
            <consortium name="The Broad Institute Genome Sequencing Center for Infectious Disease"/>
            <person name="Wu L."/>
            <person name="Ma J."/>
        </authorList>
    </citation>
    <scope>NUCLEOTIDE SEQUENCE [LARGE SCALE GENOMIC DNA]</scope>
    <source>
        <strain evidence="4">NCAIM B.01391</strain>
    </source>
</reference>
<name>A0ABW0IQR6_9HYPH</name>
<feature type="domain" description="Extensin-like C-terminal" evidence="2">
    <location>
        <begin position="72"/>
        <end position="261"/>
    </location>
</feature>
<dbReference type="Proteomes" id="UP001596053">
    <property type="component" value="Unassembled WGS sequence"/>
</dbReference>
<evidence type="ECO:0000313" key="4">
    <source>
        <dbReference type="Proteomes" id="UP001596053"/>
    </source>
</evidence>
<dbReference type="InterPro" id="IPR009683">
    <property type="entry name" value="Extensin-like_C"/>
</dbReference>
<comment type="caution">
    <text evidence="3">The sequence shown here is derived from an EMBL/GenBank/DDBJ whole genome shotgun (WGS) entry which is preliminary data.</text>
</comment>
<evidence type="ECO:0000259" key="2">
    <source>
        <dbReference type="Pfam" id="PF06904"/>
    </source>
</evidence>
<organism evidence="3 4">
    <name type="scientific">Bosea eneae</name>
    <dbReference type="NCBI Taxonomy" id="151454"/>
    <lineage>
        <taxon>Bacteria</taxon>
        <taxon>Pseudomonadati</taxon>
        <taxon>Pseudomonadota</taxon>
        <taxon>Alphaproteobacteria</taxon>
        <taxon>Hyphomicrobiales</taxon>
        <taxon>Boseaceae</taxon>
        <taxon>Bosea</taxon>
    </lineage>
</organism>
<sequence length="261" mass="27283">MRPRQSLQRGCWAAVIAAIGLAGAGEARGRDSGSVVTLLPPPRPASLQAPALPPAAPSSADRPAPVIEGSACLRRLAGVAGNEIRPVAPLAKPEPEGCQVVEPVVVAALAVRTPAGPGQVRLVPPPTVSCETARAVSLWLDTSLQPLARGVFGRELTAMRVGGGHECRRRNRQTQGSMSEHATGQALDIFAFQLGEEKEGGLAVSVERPNGLEQTRFLDAVRQSACGAFMTVLGPGSDAAHANHLHVDIQQRRAASSRFCQ</sequence>
<dbReference type="Pfam" id="PF06904">
    <property type="entry name" value="Extensin-like_C"/>
    <property type="match status" value="1"/>
</dbReference>
<dbReference type="EMBL" id="JBHSLW010000018">
    <property type="protein sequence ID" value="MFC5420643.1"/>
    <property type="molecule type" value="Genomic_DNA"/>
</dbReference>
<gene>
    <name evidence="3" type="ORF">ACFPOB_13840</name>
</gene>
<evidence type="ECO:0000256" key="1">
    <source>
        <dbReference type="SAM" id="MobiDB-lite"/>
    </source>
</evidence>